<keyword evidence="8" id="KW-1185">Reference proteome</keyword>
<protein>
    <submittedName>
        <fullName evidence="7">Peptidoglycan biosynthesis protein MviN/MurJ, putative lipid II flippase</fullName>
    </submittedName>
</protein>
<feature type="transmembrane region" description="Helical" evidence="6">
    <location>
        <begin position="430"/>
        <end position="451"/>
    </location>
</feature>
<feature type="transmembrane region" description="Helical" evidence="6">
    <location>
        <begin position="153"/>
        <end position="175"/>
    </location>
</feature>
<organism evidence="7 8">
    <name type="scientific">Cnuella takakiae</name>
    <dbReference type="NCBI Taxonomy" id="1302690"/>
    <lineage>
        <taxon>Bacteria</taxon>
        <taxon>Pseudomonadati</taxon>
        <taxon>Bacteroidota</taxon>
        <taxon>Chitinophagia</taxon>
        <taxon>Chitinophagales</taxon>
        <taxon>Chitinophagaceae</taxon>
        <taxon>Cnuella</taxon>
    </lineage>
</organism>
<feature type="transmembrane region" description="Helical" evidence="6">
    <location>
        <begin position="92"/>
        <end position="110"/>
    </location>
</feature>
<evidence type="ECO:0000256" key="6">
    <source>
        <dbReference type="SAM" id="Phobius"/>
    </source>
</evidence>
<gene>
    <name evidence="7" type="ORF">SAMN05444008_107203</name>
</gene>
<evidence type="ECO:0000256" key="3">
    <source>
        <dbReference type="ARBA" id="ARBA00022692"/>
    </source>
</evidence>
<proteinExistence type="predicted"/>
<evidence type="ECO:0000256" key="2">
    <source>
        <dbReference type="ARBA" id="ARBA00022475"/>
    </source>
</evidence>
<evidence type="ECO:0000256" key="1">
    <source>
        <dbReference type="ARBA" id="ARBA00004651"/>
    </source>
</evidence>
<keyword evidence="3 6" id="KW-0812">Transmembrane</keyword>
<dbReference type="Pfam" id="PF13440">
    <property type="entry name" value="Polysacc_synt_3"/>
    <property type="match status" value="1"/>
</dbReference>
<sequence length="484" mass="53403">MSKYKELFKTSSILGVVQVLGLLSSVIRAKVISLLFGASGLGVFTILQSTQQLILNISGFGLPVSGVKEIAAAREENESGRLSSLLQSIKGLNIVLASIATLCCVLLSGVLDRTLLNGTANYRVFLYLAGSIFFTQLYNSLYSIHQGLRSLKVIAYAGLISNLVGITVALPIFFFAGPDSISISFLVLAFTSFFSIHLLGRKRLIDKTIAAKLPWVQTLRASLPMLKLGFVLNLASLIGQVVAYCIRLYITKEGSLSELGYYSAVYSITYSYTGLFFTVLATDFFPRIASKVNNPNGLRDDVNRQIEFTLLILLPMMCVFSGLHETVIRLLYAEDFLVLKRMIVIAGFSNILRSVSWALAYLLIAKGSSRFYFVNELIAGIYTVIINILCYHWLGLEGLAIALVLANAVYAVQMYIIVNRLVTFRLSKLNGMLLLAAVITYGFMYLLHFTFAVAGSFVWIWVFIAAAIAFSLIVFRNSLRKNNA</sequence>
<feature type="transmembrane region" description="Helical" evidence="6">
    <location>
        <begin position="181"/>
        <end position="199"/>
    </location>
</feature>
<dbReference type="OrthoDB" id="9769862at2"/>
<keyword evidence="4 6" id="KW-1133">Transmembrane helix</keyword>
<feature type="transmembrane region" description="Helical" evidence="6">
    <location>
        <begin position="122"/>
        <end position="141"/>
    </location>
</feature>
<evidence type="ECO:0000256" key="5">
    <source>
        <dbReference type="ARBA" id="ARBA00023136"/>
    </source>
</evidence>
<dbReference type="PANTHER" id="PTHR30250">
    <property type="entry name" value="PST FAMILY PREDICTED COLANIC ACID TRANSPORTER"/>
    <property type="match status" value="1"/>
</dbReference>
<feature type="transmembrane region" description="Helical" evidence="6">
    <location>
        <begin position="457"/>
        <end position="475"/>
    </location>
</feature>
<keyword evidence="5 6" id="KW-0472">Membrane</keyword>
<feature type="transmembrane region" description="Helical" evidence="6">
    <location>
        <begin position="400"/>
        <end position="418"/>
    </location>
</feature>
<name>A0A1M5B986_9BACT</name>
<evidence type="ECO:0000313" key="8">
    <source>
        <dbReference type="Proteomes" id="UP000184368"/>
    </source>
</evidence>
<feature type="transmembrane region" description="Helical" evidence="6">
    <location>
        <begin position="262"/>
        <end position="285"/>
    </location>
</feature>
<dbReference type="RefSeq" id="WP_073043009.1">
    <property type="nucleotide sequence ID" value="NZ_FQUO01000007.1"/>
</dbReference>
<feature type="transmembrane region" description="Helical" evidence="6">
    <location>
        <begin position="306"/>
        <end position="323"/>
    </location>
</feature>
<dbReference type="InterPro" id="IPR050833">
    <property type="entry name" value="Poly_Biosynth_Transport"/>
</dbReference>
<evidence type="ECO:0000256" key="4">
    <source>
        <dbReference type="ARBA" id="ARBA00022989"/>
    </source>
</evidence>
<reference evidence="7 8" key="1">
    <citation type="submission" date="2016-11" db="EMBL/GenBank/DDBJ databases">
        <authorList>
            <person name="Jaros S."/>
            <person name="Januszkiewicz K."/>
            <person name="Wedrychowicz H."/>
        </authorList>
    </citation>
    <scope>NUCLEOTIDE SEQUENCE [LARGE SCALE GENOMIC DNA]</scope>
    <source>
        <strain evidence="7 8">DSM 26897</strain>
    </source>
</reference>
<feature type="transmembrane region" description="Helical" evidence="6">
    <location>
        <begin position="230"/>
        <end position="250"/>
    </location>
</feature>
<dbReference type="Proteomes" id="UP000184368">
    <property type="component" value="Unassembled WGS sequence"/>
</dbReference>
<dbReference type="PANTHER" id="PTHR30250:SF11">
    <property type="entry name" value="O-ANTIGEN TRANSPORTER-RELATED"/>
    <property type="match status" value="1"/>
</dbReference>
<keyword evidence="2" id="KW-1003">Cell membrane</keyword>
<dbReference type="EMBL" id="FQUO01000007">
    <property type="protein sequence ID" value="SHF38995.1"/>
    <property type="molecule type" value="Genomic_DNA"/>
</dbReference>
<accession>A0A1M5B986</accession>
<dbReference type="GO" id="GO:0005886">
    <property type="term" value="C:plasma membrane"/>
    <property type="evidence" value="ECO:0007669"/>
    <property type="project" value="UniProtKB-SubCell"/>
</dbReference>
<dbReference type="STRING" id="1302690.BUE76_16980"/>
<feature type="transmembrane region" description="Helical" evidence="6">
    <location>
        <begin position="371"/>
        <end position="394"/>
    </location>
</feature>
<comment type="subcellular location">
    <subcellularLocation>
        <location evidence="1">Cell membrane</location>
        <topology evidence="1">Multi-pass membrane protein</topology>
    </subcellularLocation>
</comment>
<feature type="transmembrane region" description="Helical" evidence="6">
    <location>
        <begin position="343"/>
        <end position="364"/>
    </location>
</feature>
<dbReference type="AlphaFoldDB" id="A0A1M5B986"/>
<evidence type="ECO:0000313" key="7">
    <source>
        <dbReference type="EMBL" id="SHF38995.1"/>
    </source>
</evidence>